<dbReference type="PANTHER" id="PTHR45138:SF9">
    <property type="entry name" value="DIGUANYLATE CYCLASE DGCM-RELATED"/>
    <property type="match status" value="1"/>
</dbReference>
<dbReference type="GO" id="GO:0052621">
    <property type="term" value="F:diguanylate cyclase activity"/>
    <property type="evidence" value="ECO:0007669"/>
    <property type="project" value="UniProtKB-EC"/>
</dbReference>
<dbReference type="NCBIfam" id="TIGR00254">
    <property type="entry name" value="GGDEF"/>
    <property type="match status" value="1"/>
</dbReference>
<dbReference type="CDD" id="cd01949">
    <property type="entry name" value="GGDEF"/>
    <property type="match status" value="1"/>
</dbReference>
<reference evidence="6" key="1">
    <citation type="submission" date="2017-05" db="EMBL/GenBank/DDBJ databases">
        <authorList>
            <person name="Barney B.M."/>
        </authorList>
    </citation>
    <scope>NUCLEOTIDE SEQUENCE [LARGE SCALE GENOMIC DNA]</scope>
    <source>
        <strain evidence="6">PSBB022</strain>
    </source>
</reference>
<dbReference type="EMBL" id="NHNI01000002">
    <property type="protein sequence ID" value="OZY84910.1"/>
    <property type="molecule type" value="Genomic_DNA"/>
</dbReference>
<gene>
    <name evidence="5" type="ORF">CBP51_17270</name>
</gene>
<feature type="domain" description="GGDEF" evidence="4">
    <location>
        <begin position="71"/>
        <end position="205"/>
    </location>
</feature>
<organism evidence="5 6">
    <name type="scientific">Cellvibrio mixtus</name>
    <dbReference type="NCBI Taxonomy" id="39650"/>
    <lineage>
        <taxon>Bacteria</taxon>
        <taxon>Pseudomonadati</taxon>
        <taxon>Pseudomonadota</taxon>
        <taxon>Gammaproteobacteria</taxon>
        <taxon>Cellvibrionales</taxon>
        <taxon>Cellvibrionaceae</taxon>
        <taxon>Cellvibrio</taxon>
    </lineage>
</organism>
<evidence type="ECO:0000259" key="4">
    <source>
        <dbReference type="PROSITE" id="PS50887"/>
    </source>
</evidence>
<comment type="cofactor">
    <cofactor evidence="1">
        <name>Mg(2+)</name>
        <dbReference type="ChEBI" id="CHEBI:18420"/>
    </cofactor>
</comment>
<comment type="catalytic activity">
    <reaction evidence="3">
        <text>2 GTP = 3',3'-c-di-GMP + 2 diphosphate</text>
        <dbReference type="Rhea" id="RHEA:24898"/>
        <dbReference type="ChEBI" id="CHEBI:33019"/>
        <dbReference type="ChEBI" id="CHEBI:37565"/>
        <dbReference type="ChEBI" id="CHEBI:58805"/>
        <dbReference type="EC" id="2.7.7.65"/>
    </reaction>
</comment>
<dbReference type="PROSITE" id="PS50887">
    <property type="entry name" value="GGDEF"/>
    <property type="match status" value="1"/>
</dbReference>
<protein>
    <recommendedName>
        <fullName evidence="2">diguanylate cyclase</fullName>
        <ecNumber evidence="2">2.7.7.65</ecNumber>
    </recommendedName>
</protein>
<dbReference type="FunFam" id="3.30.70.270:FF:000001">
    <property type="entry name" value="Diguanylate cyclase domain protein"/>
    <property type="match status" value="1"/>
</dbReference>
<dbReference type="Proteomes" id="UP000216101">
    <property type="component" value="Unassembled WGS sequence"/>
</dbReference>
<proteinExistence type="predicted"/>
<evidence type="ECO:0000256" key="1">
    <source>
        <dbReference type="ARBA" id="ARBA00001946"/>
    </source>
</evidence>
<dbReference type="InterPro" id="IPR043128">
    <property type="entry name" value="Rev_trsase/Diguanyl_cyclase"/>
</dbReference>
<sequence>MDSLPLAPDSSSLCCPCGAKCQFMDELLNLRSEVNDLRHQVQTDALTGLYNFRFFSNILPLEMERTRRAAQPLSLIILDIDNFKQFNDRWGHELGNQALVHVSQLIAQTIRKLDFACRFGGEEFAIVLPNTDLYQAINVAERLRFAIDSSPLETGNDLIPLTASVGVDEFKSTHTDNPQGFIERVDAWLYQAKKLGRNLVKGPVVSPVDTNTNVTADEKEALFGVFKKPDA</sequence>
<evidence type="ECO:0000256" key="2">
    <source>
        <dbReference type="ARBA" id="ARBA00012528"/>
    </source>
</evidence>
<comment type="caution">
    <text evidence="5">The sequence shown here is derived from an EMBL/GenBank/DDBJ whole genome shotgun (WGS) entry which is preliminary data.</text>
</comment>
<dbReference type="Gene3D" id="3.30.70.270">
    <property type="match status" value="1"/>
</dbReference>
<evidence type="ECO:0000313" key="5">
    <source>
        <dbReference type="EMBL" id="OZY84910.1"/>
    </source>
</evidence>
<evidence type="ECO:0000313" key="6">
    <source>
        <dbReference type="Proteomes" id="UP000216101"/>
    </source>
</evidence>
<dbReference type="SMART" id="SM00267">
    <property type="entry name" value="GGDEF"/>
    <property type="match status" value="1"/>
</dbReference>
<dbReference type="AlphaFoldDB" id="A0A266Q4Z4"/>
<accession>A0A266Q4Z4</accession>
<evidence type="ECO:0000256" key="3">
    <source>
        <dbReference type="ARBA" id="ARBA00034247"/>
    </source>
</evidence>
<dbReference type="EC" id="2.7.7.65" evidence="2"/>
<dbReference type="InterPro" id="IPR029787">
    <property type="entry name" value="Nucleotide_cyclase"/>
</dbReference>
<dbReference type="PANTHER" id="PTHR45138">
    <property type="entry name" value="REGULATORY COMPONENTS OF SENSORY TRANSDUCTION SYSTEM"/>
    <property type="match status" value="1"/>
</dbReference>
<keyword evidence="6" id="KW-1185">Reference proteome</keyword>
<dbReference type="InterPro" id="IPR000160">
    <property type="entry name" value="GGDEF_dom"/>
</dbReference>
<dbReference type="Pfam" id="PF00990">
    <property type="entry name" value="GGDEF"/>
    <property type="match status" value="1"/>
</dbReference>
<name>A0A266Q4Z4_9GAMM</name>
<dbReference type="InterPro" id="IPR050469">
    <property type="entry name" value="Diguanylate_Cyclase"/>
</dbReference>
<dbReference type="SUPFAM" id="SSF55073">
    <property type="entry name" value="Nucleotide cyclase"/>
    <property type="match status" value="1"/>
</dbReference>